<name>A0A7X3MGX3_9FIRM</name>
<evidence type="ECO:0000256" key="1">
    <source>
        <dbReference type="ARBA" id="ARBA00023125"/>
    </source>
</evidence>
<keyword evidence="1" id="KW-0238">DNA-binding</keyword>
<dbReference type="SUPFAM" id="SSF47413">
    <property type="entry name" value="lambda repressor-like DNA-binding domains"/>
    <property type="match status" value="1"/>
</dbReference>
<accession>A0A7X3MGX3</accession>
<dbReference type="RefSeq" id="WP_159751362.1">
    <property type="nucleotide sequence ID" value="NZ_CASZNZ010000087.1"/>
</dbReference>
<dbReference type="AlphaFoldDB" id="A0A7X3MGX3"/>
<organism evidence="4 5">
    <name type="scientific">Sporofaciens musculi</name>
    <dbReference type="NCBI Taxonomy" id="2681861"/>
    <lineage>
        <taxon>Bacteria</taxon>
        <taxon>Bacillati</taxon>
        <taxon>Bacillota</taxon>
        <taxon>Clostridia</taxon>
        <taxon>Lachnospirales</taxon>
        <taxon>Lachnospiraceae</taxon>
        <taxon>Sporofaciens</taxon>
    </lineage>
</organism>
<dbReference type="EMBL" id="WUQX01000001">
    <property type="protein sequence ID" value="MXP76203.1"/>
    <property type="molecule type" value="Genomic_DNA"/>
</dbReference>
<dbReference type="GO" id="GO:0003677">
    <property type="term" value="F:DNA binding"/>
    <property type="evidence" value="ECO:0007669"/>
    <property type="project" value="UniProtKB-KW"/>
</dbReference>
<dbReference type="Pfam" id="PF01381">
    <property type="entry name" value="HTH_3"/>
    <property type="match status" value="1"/>
</dbReference>
<dbReference type="Proteomes" id="UP000460412">
    <property type="component" value="Unassembled WGS sequence"/>
</dbReference>
<protein>
    <submittedName>
        <fullName evidence="4">Helix-turn-helix domain-containing protein</fullName>
    </submittedName>
</protein>
<dbReference type="InterPro" id="IPR001387">
    <property type="entry name" value="Cro/C1-type_HTH"/>
</dbReference>
<proteinExistence type="predicted"/>
<reference evidence="4 5" key="1">
    <citation type="submission" date="2019-12" db="EMBL/GenBank/DDBJ databases">
        <title>Sporaefaciens musculi gen. nov., sp. nov., a novel bacterium isolated from the caecum of an obese mouse.</title>
        <authorList>
            <person name="Rasmussen T.S."/>
            <person name="Streidl T."/>
            <person name="Hitch T.C.A."/>
            <person name="Wortmann E."/>
            <person name="Deptula P."/>
            <person name="Hansen M."/>
            <person name="Nielsen D.S."/>
            <person name="Clavel T."/>
            <person name="Vogensen F.K."/>
        </authorList>
    </citation>
    <scope>NUCLEOTIDE SEQUENCE [LARGE SCALE GENOMIC DNA]</scope>
    <source>
        <strain evidence="4 5">WCA-9-b2</strain>
    </source>
</reference>
<dbReference type="PROSITE" id="PS50943">
    <property type="entry name" value="HTH_CROC1"/>
    <property type="match status" value="1"/>
</dbReference>
<evidence type="ECO:0000259" key="3">
    <source>
        <dbReference type="PROSITE" id="PS50943"/>
    </source>
</evidence>
<dbReference type="PANTHER" id="PTHR46558:SF4">
    <property type="entry name" value="DNA-BIDING PHAGE PROTEIN"/>
    <property type="match status" value="1"/>
</dbReference>
<dbReference type="CDD" id="cd00093">
    <property type="entry name" value="HTH_XRE"/>
    <property type="match status" value="1"/>
</dbReference>
<dbReference type="Gene3D" id="1.10.260.40">
    <property type="entry name" value="lambda repressor-like DNA-binding domains"/>
    <property type="match status" value="1"/>
</dbReference>
<feature type="region of interest" description="Disordered" evidence="2">
    <location>
        <begin position="1"/>
        <end position="20"/>
    </location>
</feature>
<dbReference type="SMART" id="SM00530">
    <property type="entry name" value="HTH_XRE"/>
    <property type="match status" value="1"/>
</dbReference>
<gene>
    <name evidence="4" type="ORF">GN277_12610</name>
</gene>
<feature type="domain" description="HTH cro/C1-type" evidence="3">
    <location>
        <begin position="9"/>
        <end position="63"/>
    </location>
</feature>
<keyword evidence="5" id="KW-1185">Reference proteome</keyword>
<sequence length="141" mass="16088">MNLTFGEKIKDARKSKNLTQKQLAQQIDAKHNSVSDWENDKNRPDAATIELLCKALDITPNYLLDASSGEYTPAEKKIIEKYRFISEYSPEGAATVGYILNREYQIAMERRQQAIPEPSLPKEDLAAIERAMQKFGIKRAR</sequence>
<evidence type="ECO:0000256" key="2">
    <source>
        <dbReference type="SAM" id="MobiDB-lite"/>
    </source>
</evidence>
<evidence type="ECO:0000313" key="5">
    <source>
        <dbReference type="Proteomes" id="UP000460412"/>
    </source>
</evidence>
<dbReference type="InterPro" id="IPR010982">
    <property type="entry name" value="Lambda_DNA-bd_dom_sf"/>
</dbReference>
<dbReference type="PANTHER" id="PTHR46558">
    <property type="entry name" value="TRACRIPTIONAL REGULATORY PROTEIN-RELATED-RELATED"/>
    <property type="match status" value="1"/>
</dbReference>
<evidence type="ECO:0000313" key="4">
    <source>
        <dbReference type="EMBL" id="MXP76203.1"/>
    </source>
</evidence>
<comment type="caution">
    <text evidence="4">The sequence shown here is derived from an EMBL/GenBank/DDBJ whole genome shotgun (WGS) entry which is preliminary data.</text>
</comment>